<keyword evidence="2" id="KW-1185">Reference proteome</keyword>
<sequence length="147" mass="16561">MTKRQMYTQLDSAKCKQSGKVEGHLNYMCRLKGRLNTVRMTVDDAVFSGMLVSSLLSNDRFDRLRGYVDAAMDGVDTPEKVVTMAITFDKANQADDQLNRSFDRSSSYLVSRTRLEVENKARVETRKQGRKDKESLAHVSCVAAPTT</sequence>
<reference evidence="1" key="1">
    <citation type="submission" date="2021-02" db="EMBL/GenBank/DDBJ databases">
        <authorList>
            <person name="Palmer J.M."/>
        </authorList>
    </citation>
    <scope>NUCLEOTIDE SEQUENCE</scope>
    <source>
        <strain evidence="1">SCRP734</strain>
    </source>
</reference>
<proteinExistence type="predicted"/>
<protein>
    <submittedName>
        <fullName evidence="1">Uncharacterized protein</fullName>
    </submittedName>
</protein>
<dbReference type="Proteomes" id="UP000694044">
    <property type="component" value="Unassembled WGS sequence"/>
</dbReference>
<evidence type="ECO:0000313" key="1">
    <source>
        <dbReference type="EMBL" id="KAG7385538.1"/>
    </source>
</evidence>
<dbReference type="OrthoDB" id="119949at2759"/>
<evidence type="ECO:0000313" key="2">
    <source>
        <dbReference type="Proteomes" id="UP000694044"/>
    </source>
</evidence>
<name>A0A8T1VZ33_9STRA</name>
<accession>A0A8T1VZ33</accession>
<gene>
    <name evidence="1" type="ORF">PHYPSEUDO_001304</name>
</gene>
<comment type="caution">
    <text evidence="1">The sequence shown here is derived from an EMBL/GenBank/DDBJ whole genome shotgun (WGS) entry which is preliminary data.</text>
</comment>
<organism evidence="1 2">
    <name type="scientific">Phytophthora pseudosyringae</name>
    <dbReference type="NCBI Taxonomy" id="221518"/>
    <lineage>
        <taxon>Eukaryota</taxon>
        <taxon>Sar</taxon>
        <taxon>Stramenopiles</taxon>
        <taxon>Oomycota</taxon>
        <taxon>Peronosporomycetes</taxon>
        <taxon>Peronosporales</taxon>
        <taxon>Peronosporaceae</taxon>
        <taxon>Phytophthora</taxon>
    </lineage>
</organism>
<dbReference type="AlphaFoldDB" id="A0A8T1VZ33"/>
<dbReference type="EMBL" id="JAGDFM010000119">
    <property type="protein sequence ID" value="KAG7385538.1"/>
    <property type="molecule type" value="Genomic_DNA"/>
</dbReference>